<dbReference type="InterPro" id="IPR043504">
    <property type="entry name" value="Peptidase_S1_PA_chymotrypsin"/>
</dbReference>
<dbReference type="InterPro" id="IPR001314">
    <property type="entry name" value="Peptidase_S1A"/>
</dbReference>
<dbReference type="CDD" id="cd00190">
    <property type="entry name" value="Tryp_SPc"/>
    <property type="match status" value="1"/>
</dbReference>
<dbReference type="PANTHER" id="PTHR24264:SF65">
    <property type="entry name" value="SRCR DOMAIN-CONTAINING PROTEIN"/>
    <property type="match status" value="1"/>
</dbReference>
<dbReference type="InterPro" id="IPR050127">
    <property type="entry name" value="Serine_Proteases_S1"/>
</dbReference>
<dbReference type="GO" id="GO:0004252">
    <property type="term" value="F:serine-type endopeptidase activity"/>
    <property type="evidence" value="ECO:0007669"/>
    <property type="project" value="InterPro"/>
</dbReference>
<gene>
    <name evidence="9" type="ORF">APLA_LOCUS9117</name>
</gene>
<keyword evidence="10" id="KW-1185">Reference proteome</keyword>
<dbReference type="InterPro" id="IPR001254">
    <property type="entry name" value="Trypsin_dom"/>
</dbReference>
<dbReference type="Proteomes" id="UP000494106">
    <property type="component" value="Unassembled WGS sequence"/>
</dbReference>
<evidence type="ECO:0000313" key="9">
    <source>
        <dbReference type="EMBL" id="CAB3242660.1"/>
    </source>
</evidence>
<keyword evidence="2" id="KW-0964">Secreted</keyword>
<name>A0A8S1ACH4_ARCPL</name>
<evidence type="ECO:0000256" key="1">
    <source>
        <dbReference type="ARBA" id="ARBA00004613"/>
    </source>
</evidence>
<evidence type="ECO:0000313" key="10">
    <source>
        <dbReference type="Proteomes" id="UP000494106"/>
    </source>
</evidence>
<reference evidence="9 10" key="1">
    <citation type="submission" date="2020-04" db="EMBL/GenBank/DDBJ databases">
        <authorList>
            <person name="Wallbank WR R."/>
            <person name="Pardo Diaz C."/>
            <person name="Kozak K."/>
            <person name="Martin S."/>
            <person name="Jiggins C."/>
            <person name="Moest M."/>
            <person name="Warren A I."/>
            <person name="Byers J.R.P. K."/>
            <person name="Montejo-Kovacevich G."/>
            <person name="Yen C E."/>
        </authorList>
    </citation>
    <scope>NUCLEOTIDE SEQUENCE [LARGE SCALE GENOMIC DNA]</scope>
</reference>
<dbReference type="GO" id="GO:0006508">
    <property type="term" value="P:proteolysis"/>
    <property type="evidence" value="ECO:0007669"/>
    <property type="project" value="UniProtKB-KW"/>
</dbReference>
<comment type="subcellular location">
    <subcellularLocation>
        <location evidence="1">Secreted</location>
    </subcellularLocation>
</comment>
<keyword evidence="5" id="KW-0720">Serine protease</keyword>
<proteinExistence type="inferred from homology"/>
<evidence type="ECO:0000256" key="7">
    <source>
        <dbReference type="ARBA" id="ARBA00024195"/>
    </source>
</evidence>
<evidence type="ECO:0000256" key="4">
    <source>
        <dbReference type="ARBA" id="ARBA00022801"/>
    </source>
</evidence>
<dbReference type="PRINTS" id="PR00722">
    <property type="entry name" value="CHYMOTRYPSIN"/>
</dbReference>
<evidence type="ECO:0000259" key="8">
    <source>
        <dbReference type="PROSITE" id="PS50240"/>
    </source>
</evidence>
<comment type="similarity">
    <text evidence="7">Belongs to the peptidase S1 family. CLIP subfamily.</text>
</comment>
<keyword evidence="4" id="KW-0378">Hydrolase</keyword>
<accession>A0A8S1ACH4</accession>
<feature type="domain" description="Peptidase S1" evidence="8">
    <location>
        <begin position="8"/>
        <end position="222"/>
    </location>
</feature>
<dbReference type="SMART" id="SM00020">
    <property type="entry name" value="Tryp_SPc"/>
    <property type="match status" value="1"/>
</dbReference>
<dbReference type="PANTHER" id="PTHR24264">
    <property type="entry name" value="TRYPSIN-RELATED"/>
    <property type="match status" value="1"/>
</dbReference>
<dbReference type="Pfam" id="PF00089">
    <property type="entry name" value="Trypsin"/>
    <property type="match status" value="1"/>
</dbReference>
<dbReference type="OrthoDB" id="10059102at2759"/>
<dbReference type="PROSITE" id="PS50240">
    <property type="entry name" value="TRYPSIN_DOM"/>
    <property type="match status" value="1"/>
</dbReference>
<keyword evidence="3" id="KW-0645">Protease</keyword>
<evidence type="ECO:0000256" key="6">
    <source>
        <dbReference type="ARBA" id="ARBA00023157"/>
    </source>
</evidence>
<dbReference type="InterPro" id="IPR009003">
    <property type="entry name" value="Peptidase_S1_PA"/>
</dbReference>
<organism evidence="9 10">
    <name type="scientific">Arctia plantaginis</name>
    <name type="common">Wood tiger moth</name>
    <name type="synonym">Phalaena plantaginis</name>
    <dbReference type="NCBI Taxonomy" id="874455"/>
    <lineage>
        <taxon>Eukaryota</taxon>
        <taxon>Metazoa</taxon>
        <taxon>Ecdysozoa</taxon>
        <taxon>Arthropoda</taxon>
        <taxon>Hexapoda</taxon>
        <taxon>Insecta</taxon>
        <taxon>Pterygota</taxon>
        <taxon>Neoptera</taxon>
        <taxon>Endopterygota</taxon>
        <taxon>Lepidoptera</taxon>
        <taxon>Glossata</taxon>
        <taxon>Ditrysia</taxon>
        <taxon>Noctuoidea</taxon>
        <taxon>Erebidae</taxon>
        <taxon>Arctiinae</taxon>
        <taxon>Arctia</taxon>
    </lineage>
</organism>
<sequence length="223" mass="24952">MANQPSSILGGYAIKIHEAPYHLSYGDVCGAALIHKIWAITTAHCGKNHTYVRVGRTWRLEGYAVKILEHIVHPKYQLEHKFDYDAQLLKLFRALRFSKTVKPIRIGKNHDGSVFVSGWGYSKEKGEYNDTLQQVKVRIVPMESCQKVDQSWYNNTLTARMFCAGGWEYDACQGDSGGGAASRSGELIGLSSFGYGCGRKMPGVYTNISDPEIREWILEITGV</sequence>
<evidence type="ECO:0000256" key="2">
    <source>
        <dbReference type="ARBA" id="ARBA00022525"/>
    </source>
</evidence>
<dbReference type="Gene3D" id="2.40.10.10">
    <property type="entry name" value="Trypsin-like serine proteases"/>
    <property type="match status" value="1"/>
</dbReference>
<dbReference type="FunFam" id="2.40.10.10:FF:000002">
    <property type="entry name" value="Transmembrane protease serine"/>
    <property type="match status" value="1"/>
</dbReference>
<keyword evidence="6" id="KW-1015">Disulfide bond</keyword>
<evidence type="ECO:0000256" key="5">
    <source>
        <dbReference type="ARBA" id="ARBA00022825"/>
    </source>
</evidence>
<dbReference type="SUPFAM" id="SSF50494">
    <property type="entry name" value="Trypsin-like serine proteases"/>
    <property type="match status" value="1"/>
</dbReference>
<evidence type="ECO:0000256" key="3">
    <source>
        <dbReference type="ARBA" id="ARBA00022670"/>
    </source>
</evidence>
<comment type="caution">
    <text evidence="9">The sequence shown here is derived from an EMBL/GenBank/DDBJ whole genome shotgun (WGS) entry which is preliminary data.</text>
</comment>
<protein>
    <recommendedName>
        <fullName evidence="8">Peptidase S1 domain-containing protein</fullName>
    </recommendedName>
</protein>
<dbReference type="GO" id="GO:0005615">
    <property type="term" value="C:extracellular space"/>
    <property type="evidence" value="ECO:0007669"/>
    <property type="project" value="TreeGrafter"/>
</dbReference>
<dbReference type="EMBL" id="CADEBC010000518">
    <property type="protein sequence ID" value="CAB3242660.1"/>
    <property type="molecule type" value="Genomic_DNA"/>
</dbReference>
<dbReference type="AlphaFoldDB" id="A0A8S1ACH4"/>